<sequence length="59" mass="6780">MKKSCIRCKYLTDDEKCPICGFETSDNWRGLLIILDPKESEIAKKARIDIKGKYSLSVK</sequence>
<comment type="function">
    <text evidence="2">Stimulates transcription elongation.</text>
</comment>
<dbReference type="InterPro" id="IPR022800">
    <property type="entry name" value="Spt4/RpoE2_Znf"/>
</dbReference>
<feature type="domain" description="Spt4/RpoE2 zinc finger" evidence="3">
    <location>
        <begin position="2"/>
        <end position="59"/>
    </location>
</feature>
<dbReference type="AlphaFoldDB" id="A6UTP8"/>
<keyword evidence="1 2" id="KW-0804">Transcription</keyword>
<dbReference type="SUPFAM" id="SSF63393">
    <property type="entry name" value="RNA polymerase subunits"/>
    <property type="match status" value="1"/>
</dbReference>
<dbReference type="OrthoDB" id="275101at2157"/>
<keyword evidence="2" id="KW-0805">Transcription regulation</keyword>
<evidence type="ECO:0000256" key="1">
    <source>
        <dbReference type="ARBA" id="ARBA00023163"/>
    </source>
</evidence>
<dbReference type="PANTHER" id="PTHR40704">
    <property type="entry name" value="TRANSCRIPTION ELONGATION FACTOR SPT4"/>
    <property type="match status" value="1"/>
</dbReference>
<keyword evidence="5" id="KW-1185">Reference proteome</keyword>
<feature type="binding site" evidence="2">
    <location>
        <position position="17"/>
    </location>
    <ligand>
        <name>Zn(2+)</name>
        <dbReference type="ChEBI" id="CHEBI:29105"/>
    </ligand>
</feature>
<feature type="binding site" evidence="2">
    <location>
        <position position="5"/>
    </location>
    <ligand>
        <name>Zn(2+)</name>
        <dbReference type="ChEBI" id="CHEBI:29105"/>
    </ligand>
</feature>
<evidence type="ECO:0000313" key="4">
    <source>
        <dbReference type="EMBL" id="ABR55870.1"/>
    </source>
</evidence>
<dbReference type="GeneID" id="75305480"/>
<dbReference type="GeneID" id="5327493"/>
<dbReference type="Gene3D" id="2.20.28.90">
    <property type="match status" value="1"/>
</dbReference>
<comment type="subunit">
    <text evidence="2">Heterodimer composed of Spt4 and Spt5.</text>
</comment>
<dbReference type="eggNOG" id="arCOG04077">
    <property type="taxonomic scope" value="Archaea"/>
</dbReference>
<dbReference type="PANTHER" id="PTHR40704:SF1">
    <property type="entry name" value="TRANSCRIPTION ELONGATION FACTOR SPT4"/>
    <property type="match status" value="1"/>
</dbReference>
<dbReference type="InterPro" id="IPR038589">
    <property type="entry name" value="Spt4_dom_sf"/>
</dbReference>
<protein>
    <recommendedName>
        <fullName evidence="2">Transcription elongation factor Spt4</fullName>
    </recommendedName>
</protein>
<dbReference type="InterPro" id="IPR029040">
    <property type="entry name" value="RPABC4/Spt4"/>
</dbReference>
<dbReference type="Pfam" id="PF06093">
    <property type="entry name" value="Spt4"/>
    <property type="match status" value="1"/>
</dbReference>
<reference evidence="4" key="1">
    <citation type="submission" date="2007-06" db="EMBL/GenBank/DDBJ databases">
        <title>Complete sequence of Methanococcus aeolicus Nankai-3.</title>
        <authorList>
            <consortium name="US DOE Joint Genome Institute"/>
            <person name="Copeland A."/>
            <person name="Lucas S."/>
            <person name="Lapidus A."/>
            <person name="Barry K."/>
            <person name="Glavina del Rio T."/>
            <person name="Dalin E."/>
            <person name="Tice H."/>
            <person name="Pitluck S."/>
            <person name="Chain P."/>
            <person name="Malfatti S."/>
            <person name="Shin M."/>
            <person name="Vergez L."/>
            <person name="Schmutz J."/>
            <person name="Larimer F."/>
            <person name="Land M."/>
            <person name="Hauser L."/>
            <person name="Kyrpides N."/>
            <person name="Lykidis A."/>
            <person name="Sieprawska-Lupa M."/>
            <person name="Whitman W.B."/>
            <person name="Richardson P."/>
        </authorList>
    </citation>
    <scope>NUCLEOTIDE SEQUENCE [LARGE SCALE GENOMIC DNA]</scope>
    <source>
        <strain evidence="4">Nankai-3</strain>
    </source>
</reference>
<name>A6UTP8_META3</name>
<dbReference type="InterPro" id="IPR007178">
    <property type="entry name" value="Spt4_arch"/>
</dbReference>
<dbReference type="HAMAP" id="MF_00949">
    <property type="entry name" value="Spt4_arch"/>
    <property type="match status" value="1"/>
</dbReference>
<feature type="binding site" evidence="2">
    <location>
        <position position="20"/>
    </location>
    <ligand>
        <name>Zn(2+)</name>
        <dbReference type="ChEBI" id="CHEBI:29105"/>
    </ligand>
</feature>
<dbReference type="KEGG" id="mae:Maeo_0281"/>
<keyword evidence="2" id="KW-0479">Metal-binding</keyword>
<dbReference type="GO" id="GO:0000428">
    <property type="term" value="C:DNA-directed RNA polymerase complex"/>
    <property type="evidence" value="ECO:0007669"/>
    <property type="project" value="UniProtKB-KW"/>
</dbReference>
<keyword evidence="2" id="KW-0862">Zinc</keyword>
<feature type="binding site" evidence="2">
    <location>
        <position position="8"/>
    </location>
    <ligand>
        <name>Zn(2+)</name>
        <dbReference type="ChEBI" id="CHEBI:29105"/>
    </ligand>
</feature>
<gene>
    <name evidence="2" type="primary">spt4</name>
    <name evidence="4" type="ordered locus">Maeo_0281</name>
</gene>
<dbReference type="Proteomes" id="UP000001106">
    <property type="component" value="Chromosome"/>
</dbReference>
<dbReference type="GO" id="GO:0008270">
    <property type="term" value="F:zinc ion binding"/>
    <property type="evidence" value="ECO:0007669"/>
    <property type="project" value="UniProtKB-UniRule"/>
</dbReference>
<dbReference type="STRING" id="419665.Maeo_0281"/>
<dbReference type="GO" id="GO:0006355">
    <property type="term" value="P:regulation of DNA-templated transcription"/>
    <property type="evidence" value="ECO:0007669"/>
    <property type="project" value="UniProtKB-UniRule"/>
</dbReference>
<keyword evidence="4" id="KW-0240">DNA-directed RNA polymerase</keyword>
<comment type="similarity">
    <text evidence="2">Belongs to the archaeal Spt4 family.</text>
</comment>
<dbReference type="SMART" id="SM01389">
    <property type="entry name" value="Spt4"/>
    <property type="match status" value="1"/>
</dbReference>
<accession>A6UTP8</accession>
<evidence type="ECO:0000259" key="3">
    <source>
        <dbReference type="SMART" id="SM01389"/>
    </source>
</evidence>
<dbReference type="HOGENOM" id="CLU_199467_0_0_2"/>
<dbReference type="RefSeq" id="WP_011973002.1">
    <property type="nucleotide sequence ID" value="NC_009635.1"/>
</dbReference>
<organism evidence="4 5">
    <name type="scientific">Methanococcus aeolicus (strain ATCC BAA-1280 / DSM 17508 / OCM 812 / Nankai-3)</name>
    <dbReference type="NCBI Taxonomy" id="419665"/>
    <lineage>
        <taxon>Archaea</taxon>
        <taxon>Methanobacteriati</taxon>
        <taxon>Methanobacteriota</taxon>
        <taxon>Methanomada group</taxon>
        <taxon>Methanococci</taxon>
        <taxon>Methanococcales</taxon>
        <taxon>Methanococcaceae</taxon>
        <taxon>Methanococcus</taxon>
    </lineage>
</organism>
<proteinExistence type="inferred from homology"/>
<evidence type="ECO:0000256" key="2">
    <source>
        <dbReference type="HAMAP-Rule" id="MF_00949"/>
    </source>
</evidence>
<dbReference type="EMBL" id="CP000743">
    <property type="protein sequence ID" value="ABR55870.1"/>
    <property type="molecule type" value="Genomic_DNA"/>
</dbReference>
<evidence type="ECO:0000313" key="5">
    <source>
        <dbReference type="Proteomes" id="UP000001106"/>
    </source>
</evidence>
<dbReference type="NCBIfam" id="NF041664">
    <property type="entry name" value="RNAP_arch_Epp"/>
    <property type="match status" value="1"/>
</dbReference>